<dbReference type="InterPro" id="IPR035994">
    <property type="entry name" value="Nucleoside_phosphorylase_sf"/>
</dbReference>
<evidence type="ECO:0000259" key="3">
    <source>
        <dbReference type="Pfam" id="PF24883"/>
    </source>
</evidence>
<dbReference type="Gene3D" id="3.40.50.1580">
    <property type="entry name" value="Nucleoside phosphorylase domain"/>
    <property type="match status" value="2"/>
</dbReference>
<comment type="caution">
    <text evidence="4">The sequence shown here is derived from an EMBL/GenBank/DDBJ whole genome shotgun (WGS) entry which is preliminary data.</text>
</comment>
<feature type="domain" description="DUF7069" evidence="2">
    <location>
        <begin position="557"/>
        <end position="615"/>
    </location>
</feature>
<name>A0AAN6I951_9EURO</name>
<organism evidence="4 5">
    <name type="scientific">Exophiala viscosa</name>
    <dbReference type="NCBI Taxonomy" id="2486360"/>
    <lineage>
        <taxon>Eukaryota</taxon>
        <taxon>Fungi</taxon>
        <taxon>Dikarya</taxon>
        <taxon>Ascomycota</taxon>
        <taxon>Pezizomycotina</taxon>
        <taxon>Eurotiomycetes</taxon>
        <taxon>Chaetothyriomycetidae</taxon>
        <taxon>Chaetothyriales</taxon>
        <taxon>Herpotrichiellaceae</taxon>
        <taxon>Exophiala</taxon>
    </lineage>
</organism>
<dbReference type="PANTHER" id="PTHR46082">
    <property type="entry name" value="ATP/GTP-BINDING PROTEIN-RELATED"/>
    <property type="match status" value="1"/>
</dbReference>
<evidence type="ECO:0000256" key="1">
    <source>
        <dbReference type="ARBA" id="ARBA00022737"/>
    </source>
</evidence>
<gene>
    <name evidence="4" type="ORF">EDD36DRAFT_478705</name>
</gene>
<dbReference type="InterPro" id="IPR053137">
    <property type="entry name" value="NLR-like"/>
</dbReference>
<dbReference type="Proteomes" id="UP001203852">
    <property type="component" value="Unassembled WGS sequence"/>
</dbReference>
<dbReference type="PANTHER" id="PTHR46082:SF11">
    <property type="entry name" value="AAA+ ATPASE DOMAIN-CONTAINING PROTEIN-RELATED"/>
    <property type="match status" value="1"/>
</dbReference>
<dbReference type="GO" id="GO:0003824">
    <property type="term" value="F:catalytic activity"/>
    <property type="evidence" value="ECO:0007669"/>
    <property type="project" value="InterPro"/>
</dbReference>
<dbReference type="Pfam" id="PF24883">
    <property type="entry name" value="NPHP3_N"/>
    <property type="match status" value="2"/>
</dbReference>
<sequence length="717" mass="80332">MSASPPSSPSHVAALSRDDYHIGLVFALPKELAAGKAMLDEEHRMIHGQDPQDSNSYSLGRMHEHNDVLACLPVSVDGTTAAAAVAVNMLRTFRALRFALMVGIGGGIPTTRHDIRLGDIVVSEPQGTGGGVVQYTKGKVRPGRFEVKGTLNVPPIALLTALASLKADHELQEGRVPGYLSGMIQRYPRMRRNGYSYPGTKEDVLFCSCADDQDDDCNLCENGKLTRLSRDSHSLRSTTVSLPRETWLSKTQASGSLLAKNMMLFASKWKLQVRGICDYADSHKNDTWHKYAAATAAAFAKELLYYVSSELANNEMPVQQVMVDHLKTTKDHTELTRGILEETRQQNRANDVRYDEEKYRACHRSFKISSYEADKNRNPDRVRGTCLWALRHPTFQRWQQSTHDDLLWISADPGCGKITICKTSYALRCAILHQLFEAHPDLIRHAIPAWDKNHDKLQLESAQLWQILINAATDEAIGDITCIFDALDECCESDQAELIHGLCRFYQNAQEAVRPGSLRFLVTSRPYSSVARHFQPLPSGLPSMRLRGEEENDTLRQELDLVIRQQVAELAEDVDLDAQTREKMETKLLAMEHRTYLWLHLAFESIRHTFEHSPRPAQESIKTLPVSVEDAYEKILGRVGKDQQGTVKKILQIVVGARRALTVEGMSTALGVAIAKAGRVLEGCPYRHRPSGKEYPRLVWAICIHQSLEDICDTSDS</sequence>
<dbReference type="AlphaFoldDB" id="A0AAN6I951"/>
<dbReference type="SUPFAM" id="SSF53167">
    <property type="entry name" value="Purine and uridine phosphorylases"/>
    <property type="match status" value="1"/>
</dbReference>
<feature type="domain" description="Nephrocystin 3-like N-terminal" evidence="3">
    <location>
        <begin position="384"/>
        <end position="423"/>
    </location>
</feature>
<dbReference type="GO" id="GO:0009116">
    <property type="term" value="P:nucleoside metabolic process"/>
    <property type="evidence" value="ECO:0007669"/>
    <property type="project" value="InterPro"/>
</dbReference>
<reference evidence="4" key="1">
    <citation type="journal article" date="2022" name="bioRxiv">
        <title>Deciphering the potential niche of two novel black yeast fungi from a biological soil crust based on their genomes, phenotypes, and melanin regulation.</title>
        <authorList>
            <consortium name="DOE Joint Genome Institute"/>
            <person name="Carr E.C."/>
            <person name="Barton Q."/>
            <person name="Grambo S."/>
            <person name="Sullivan M."/>
            <person name="Renfro C.M."/>
            <person name="Kuo A."/>
            <person name="Pangilinan J."/>
            <person name="Lipzen A."/>
            <person name="Keymanesh K."/>
            <person name="Savage E."/>
            <person name="Barry K."/>
            <person name="Grigoriev I.V."/>
            <person name="Riekhof W.R."/>
            <person name="Harris S.S."/>
        </authorList>
    </citation>
    <scope>NUCLEOTIDE SEQUENCE</scope>
    <source>
        <strain evidence="4">JF 03-4F</strain>
    </source>
</reference>
<dbReference type="InterPro" id="IPR055497">
    <property type="entry name" value="DUF7069"/>
</dbReference>
<keyword evidence="5" id="KW-1185">Reference proteome</keyword>
<evidence type="ECO:0000313" key="4">
    <source>
        <dbReference type="EMBL" id="KAI1608410.1"/>
    </source>
</evidence>
<keyword evidence="1" id="KW-0677">Repeat</keyword>
<proteinExistence type="predicted"/>
<dbReference type="EMBL" id="MU404363">
    <property type="protein sequence ID" value="KAI1608410.1"/>
    <property type="molecule type" value="Genomic_DNA"/>
</dbReference>
<feature type="domain" description="Nephrocystin 3-like N-terminal" evidence="3">
    <location>
        <begin position="426"/>
        <end position="525"/>
    </location>
</feature>
<evidence type="ECO:0000313" key="5">
    <source>
        <dbReference type="Proteomes" id="UP001203852"/>
    </source>
</evidence>
<protein>
    <submittedName>
        <fullName evidence="4">Nucleoside phosphorylase domain-containing protein</fullName>
    </submittedName>
</protein>
<evidence type="ECO:0000259" key="2">
    <source>
        <dbReference type="Pfam" id="PF23239"/>
    </source>
</evidence>
<dbReference type="InterPro" id="IPR056884">
    <property type="entry name" value="NPHP3-like_N"/>
</dbReference>
<dbReference type="Pfam" id="PF23239">
    <property type="entry name" value="DUF7069"/>
    <property type="match status" value="1"/>
</dbReference>
<accession>A0AAN6I951</accession>